<dbReference type="SUPFAM" id="SSF46689">
    <property type="entry name" value="Homeodomain-like"/>
    <property type="match status" value="1"/>
</dbReference>
<feature type="modified residue" description="4-aspartylphosphate" evidence="6">
    <location>
        <position position="1178"/>
    </location>
</feature>
<dbReference type="RefSeq" id="WP_302037883.1">
    <property type="nucleotide sequence ID" value="NZ_JAUKPO010000006.1"/>
</dbReference>
<dbReference type="Pfam" id="PF00072">
    <property type="entry name" value="Response_reg"/>
    <property type="match status" value="1"/>
</dbReference>
<dbReference type="Pfam" id="PF07494">
    <property type="entry name" value="Reg_prop"/>
    <property type="match status" value="8"/>
</dbReference>
<feature type="domain" description="Response regulatory" evidence="10">
    <location>
        <begin position="1130"/>
        <end position="1245"/>
    </location>
</feature>
<dbReference type="SMART" id="SM00387">
    <property type="entry name" value="HATPase_c"/>
    <property type="match status" value="1"/>
</dbReference>
<dbReference type="SMART" id="SM00342">
    <property type="entry name" value="HTH_ARAC"/>
    <property type="match status" value="1"/>
</dbReference>
<dbReference type="InterPro" id="IPR011123">
    <property type="entry name" value="Y_Y_Y"/>
</dbReference>
<evidence type="ECO:0000259" key="9">
    <source>
        <dbReference type="PROSITE" id="PS50109"/>
    </source>
</evidence>
<dbReference type="Gene3D" id="3.30.565.10">
    <property type="entry name" value="Histidine kinase-like ATPase, C-terminal domain"/>
    <property type="match status" value="1"/>
</dbReference>
<dbReference type="Pfam" id="PF07495">
    <property type="entry name" value="Y_Y_Y"/>
    <property type="match status" value="1"/>
</dbReference>
<dbReference type="Gene3D" id="1.10.10.60">
    <property type="entry name" value="Homeodomain-like"/>
    <property type="match status" value="1"/>
</dbReference>
<dbReference type="InterPro" id="IPR009057">
    <property type="entry name" value="Homeodomain-like_sf"/>
</dbReference>
<dbReference type="Gene3D" id="3.40.50.2300">
    <property type="match status" value="1"/>
</dbReference>
<evidence type="ECO:0000256" key="2">
    <source>
        <dbReference type="ARBA" id="ARBA00012438"/>
    </source>
</evidence>
<dbReference type="PROSITE" id="PS01124">
    <property type="entry name" value="HTH_ARAC_FAMILY_2"/>
    <property type="match status" value="1"/>
</dbReference>
<dbReference type="InterPro" id="IPR005467">
    <property type="entry name" value="His_kinase_dom"/>
</dbReference>
<dbReference type="SMART" id="SM00388">
    <property type="entry name" value="HisKA"/>
    <property type="match status" value="1"/>
</dbReference>
<dbReference type="Pfam" id="PF02518">
    <property type="entry name" value="HATPase_c"/>
    <property type="match status" value="1"/>
</dbReference>
<dbReference type="SUPFAM" id="SSF63829">
    <property type="entry name" value="Calcium-dependent phosphotriesterase"/>
    <property type="match status" value="4"/>
</dbReference>
<dbReference type="CDD" id="cd16922">
    <property type="entry name" value="HATPase_EvgS-ArcB-TorS-like"/>
    <property type="match status" value="1"/>
</dbReference>
<dbReference type="Gene3D" id="1.10.287.130">
    <property type="match status" value="1"/>
</dbReference>
<dbReference type="Pfam" id="PF00512">
    <property type="entry name" value="HisKA"/>
    <property type="match status" value="1"/>
</dbReference>
<sequence>MVYRILFACLLSFSLFPLFAQQALYQFSRVGINEGLSNNQINCIIKDDKGFMWFGTMSGLNRYDGYSFKTFRHNLSDSTSISDNYIIGMFPGPDNKLWVNTRNGISIYDPLKESFDNTAGLALKQYAIPNVSVTAIVKGKRGNYWFVTGQDGIYKYTTATKTTLAITNNPGDSLSIATNEVAAMAEADAQYVWLIHRNGILEKLDKQTHTVVYRNRTLAQKYPDQLQAYNLYVDTDGDPWVYVTGEANGLFYFNWKKNTFTHLHKKSTVAQLNEDIVRSVVQDEQGLLWIGTDHGGVNLLNKKDFTISYLLHNPDDEKSLSQNSIYVLYKDNTNIIWVGTFKKGISYYHENIIKFRLFKNHASNPLSLPYEDVNDFAEDAKGNLWIGTNGGGLLYFDRQANRFVQYMHNPANTNSLSNNVIVSLYLDAKQTLWIGTYFGGLDRFDGKTFTHYTHNPNNPESLADDRVWDIYEDSQKRLWVGTLGGGLSILNRKANTFRHYKMDEANSIHSNHISAITEDKQGNLWVATAYGVDVLEKDSQKFTHYVNTGNDSNGLSHYNTNTVFEDSQGRIWIGTNDGLNLFDPQTKSFKVLKKENGLPDNTILGILEDTKQSIWLSTTNGLSNLTIGKAPGATDTSFRFRNYDEADGLQGKAFNNRAAFSTSTGELIFGGPGGFNIFRPGQLEVNKQVPQLVFTDFQIFNKSIAAGEITRGHTVLDKAITYTQAINLPHTDNVFTIEFAAPSFFHPEKNKYMYRLQGFKEEWLITDGTERKATFTNLNPGKYVFQVKAANNDGYWNREGIALEINVLPPFWKTPWAFAGYILLIIGALLLARKIVVERTKMHFQLEQERQEAQRMHELDMLKIRFFTNVSHEFRTPLTLILTPLDKLIKNTLDPEQHKHLTLIQRNARRLLNLVNQLLDFRKLEVQEIKLTTSQGDIISFIREVASSFSDLSEKKNIRFTFQATVAEFITFFDADKLEKILFNLLSNAFKFTPEQGSVTVWINPKETDTYNWLEIKVTDTGIGIPPEKQEKIFESFFQHETPGHLVNHGSGIGLAITKEFVKMHGGTITVESVPERGSTFTVLLPLQKVAEPVAIPALIPEEIHLLAPVEENDEKDALLYANGQSKKPLILLVEDNEDFRFYLKDNLKHKYTIIEAAHGKEGWRQAVTQVPDLIVSDVMMPEMDGMELCRKIKRDPRTSHIPVILLTARAAAEQQMEGLETGANDYITKPFNFELLMSRIKNLIAQREQIRKTFQKQLEINPSEVNIPSLDEKLIQKTLALVEKNMSNADFSVEELSRELGMSRVHLYKKLLSLTGKTPIEFIRTVRLKRAAQLLEKSQLTVSEIAYQVGFNNPKYFTKYFKSEFNLIPSAYIAQKRKQEV</sequence>
<keyword evidence="3 6" id="KW-0597">Phosphoprotein</keyword>
<dbReference type="SUPFAM" id="SSF47384">
    <property type="entry name" value="Homodimeric domain of signal transducing histidine kinase"/>
    <property type="match status" value="1"/>
</dbReference>
<comment type="catalytic activity">
    <reaction evidence="1">
        <text>ATP + protein L-histidine = ADP + protein N-phospho-L-histidine.</text>
        <dbReference type="EC" id="2.7.13.3"/>
    </reaction>
</comment>
<keyword evidence="5" id="KW-0804">Transcription</keyword>
<evidence type="ECO:0000256" key="3">
    <source>
        <dbReference type="ARBA" id="ARBA00022553"/>
    </source>
</evidence>
<dbReference type="InterPro" id="IPR001789">
    <property type="entry name" value="Sig_transdc_resp-reg_receiver"/>
</dbReference>
<dbReference type="SUPFAM" id="SSF55874">
    <property type="entry name" value="ATPase domain of HSP90 chaperone/DNA topoisomerase II/histidine kinase"/>
    <property type="match status" value="1"/>
</dbReference>
<dbReference type="PROSITE" id="PS50110">
    <property type="entry name" value="RESPONSE_REGULATORY"/>
    <property type="match status" value="1"/>
</dbReference>
<dbReference type="PROSITE" id="PS50109">
    <property type="entry name" value="HIS_KIN"/>
    <property type="match status" value="1"/>
</dbReference>
<keyword evidence="7" id="KW-0732">Signal</keyword>
<evidence type="ECO:0000313" key="11">
    <source>
        <dbReference type="EMBL" id="MDO1447079.1"/>
    </source>
</evidence>
<dbReference type="InterPro" id="IPR011110">
    <property type="entry name" value="Reg_prop"/>
</dbReference>
<feature type="domain" description="Histidine kinase" evidence="9">
    <location>
        <begin position="869"/>
        <end position="1089"/>
    </location>
</feature>
<dbReference type="Gene3D" id="2.130.10.10">
    <property type="entry name" value="YVTN repeat-like/Quinoprotein amine dehydrogenase"/>
    <property type="match status" value="2"/>
</dbReference>
<dbReference type="PRINTS" id="PR00344">
    <property type="entry name" value="BCTRLSENSOR"/>
</dbReference>
<keyword evidence="4" id="KW-0805">Transcription regulation</keyword>
<reference evidence="11" key="1">
    <citation type="submission" date="2023-07" db="EMBL/GenBank/DDBJ databases">
        <title>The genome sequence of Rhodocytophaga aerolata KACC 12507.</title>
        <authorList>
            <person name="Zhang X."/>
        </authorList>
    </citation>
    <scope>NUCLEOTIDE SEQUENCE</scope>
    <source>
        <strain evidence="11">KACC 12507</strain>
    </source>
</reference>
<feature type="chain" id="PRO_5047413776" description="histidine kinase" evidence="7">
    <location>
        <begin position="21"/>
        <end position="1382"/>
    </location>
</feature>
<dbReference type="CDD" id="cd00063">
    <property type="entry name" value="FN3"/>
    <property type="match status" value="1"/>
</dbReference>
<dbReference type="InterPro" id="IPR015943">
    <property type="entry name" value="WD40/YVTN_repeat-like_dom_sf"/>
</dbReference>
<gene>
    <name evidence="11" type="ORF">Q0590_12495</name>
</gene>
<feature type="signal peptide" evidence="7">
    <location>
        <begin position="1"/>
        <end position="20"/>
    </location>
</feature>
<dbReference type="InterPro" id="IPR036890">
    <property type="entry name" value="HATPase_C_sf"/>
</dbReference>
<dbReference type="PANTHER" id="PTHR43547:SF2">
    <property type="entry name" value="HYBRID SIGNAL TRANSDUCTION HISTIDINE KINASE C"/>
    <property type="match status" value="1"/>
</dbReference>
<dbReference type="SUPFAM" id="SSF52172">
    <property type="entry name" value="CheY-like"/>
    <property type="match status" value="1"/>
</dbReference>
<dbReference type="InterPro" id="IPR003594">
    <property type="entry name" value="HATPase_dom"/>
</dbReference>
<dbReference type="InterPro" id="IPR003961">
    <property type="entry name" value="FN3_dom"/>
</dbReference>
<evidence type="ECO:0000259" key="10">
    <source>
        <dbReference type="PROSITE" id="PS50110"/>
    </source>
</evidence>
<proteinExistence type="predicted"/>
<evidence type="ECO:0000256" key="5">
    <source>
        <dbReference type="ARBA" id="ARBA00023163"/>
    </source>
</evidence>
<dbReference type="InterPro" id="IPR003661">
    <property type="entry name" value="HisK_dim/P_dom"/>
</dbReference>
<keyword evidence="12" id="KW-1185">Reference proteome</keyword>
<dbReference type="Gene3D" id="2.60.40.10">
    <property type="entry name" value="Immunoglobulins"/>
    <property type="match status" value="1"/>
</dbReference>
<dbReference type="EC" id="2.7.13.3" evidence="2"/>
<organism evidence="11 12">
    <name type="scientific">Rhodocytophaga aerolata</name>
    <dbReference type="NCBI Taxonomy" id="455078"/>
    <lineage>
        <taxon>Bacteria</taxon>
        <taxon>Pseudomonadati</taxon>
        <taxon>Bacteroidota</taxon>
        <taxon>Cytophagia</taxon>
        <taxon>Cytophagales</taxon>
        <taxon>Rhodocytophagaceae</taxon>
        <taxon>Rhodocytophaga</taxon>
    </lineage>
</organism>
<dbReference type="InterPro" id="IPR004358">
    <property type="entry name" value="Sig_transdc_His_kin-like_C"/>
</dbReference>
<dbReference type="PANTHER" id="PTHR43547">
    <property type="entry name" value="TWO-COMPONENT HISTIDINE KINASE"/>
    <property type="match status" value="1"/>
</dbReference>
<evidence type="ECO:0000256" key="4">
    <source>
        <dbReference type="ARBA" id="ARBA00023015"/>
    </source>
</evidence>
<dbReference type="InterPro" id="IPR036097">
    <property type="entry name" value="HisK_dim/P_sf"/>
</dbReference>
<name>A0ABT8R589_9BACT</name>
<dbReference type="Pfam" id="PF12833">
    <property type="entry name" value="HTH_18"/>
    <property type="match status" value="1"/>
</dbReference>
<dbReference type="InterPro" id="IPR018060">
    <property type="entry name" value="HTH_AraC"/>
</dbReference>
<evidence type="ECO:0000256" key="6">
    <source>
        <dbReference type="PROSITE-ProRule" id="PRU00169"/>
    </source>
</evidence>
<feature type="domain" description="HTH araC/xylS-type" evidence="8">
    <location>
        <begin position="1277"/>
        <end position="1376"/>
    </location>
</feature>
<evidence type="ECO:0000256" key="1">
    <source>
        <dbReference type="ARBA" id="ARBA00000085"/>
    </source>
</evidence>
<evidence type="ECO:0000313" key="12">
    <source>
        <dbReference type="Proteomes" id="UP001168528"/>
    </source>
</evidence>
<evidence type="ECO:0000259" key="8">
    <source>
        <dbReference type="PROSITE" id="PS01124"/>
    </source>
</evidence>
<dbReference type="CDD" id="cd00082">
    <property type="entry name" value="HisKA"/>
    <property type="match status" value="1"/>
</dbReference>
<dbReference type="SMART" id="SM00448">
    <property type="entry name" value="REC"/>
    <property type="match status" value="1"/>
</dbReference>
<dbReference type="Proteomes" id="UP001168528">
    <property type="component" value="Unassembled WGS sequence"/>
</dbReference>
<accession>A0ABT8R589</accession>
<comment type="caution">
    <text evidence="11">The sequence shown here is derived from an EMBL/GenBank/DDBJ whole genome shotgun (WGS) entry which is preliminary data.</text>
</comment>
<dbReference type="InterPro" id="IPR013783">
    <property type="entry name" value="Ig-like_fold"/>
</dbReference>
<evidence type="ECO:0000256" key="7">
    <source>
        <dbReference type="SAM" id="SignalP"/>
    </source>
</evidence>
<dbReference type="EMBL" id="JAUKPO010000006">
    <property type="protein sequence ID" value="MDO1447079.1"/>
    <property type="molecule type" value="Genomic_DNA"/>
</dbReference>
<dbReference type="CDD" id="cd17574">
    <property type="entry name" value="REC_OmpR"/>
    <property type="match status" value="1"/>
</dbReference>
<protein>
    <recommendedName>
        <fullName evidence="2">histidine kinase</fullName>
        <ecNumber evidence="2">2.7.13.3</ecNumber>
    </recommendedName>
</protein>
<dbReference type="InterPro" id="IPR011006">
    <property type="entry name" value="CheY-like_superfamily"/>
</dbReference>